<feature type="region of interest" description="Disordered" evidence="4">
    <location>
        <begin position="206"/>
        <end position="238"/>
    </location>
</feature>
<dbReference type="Gene3D" id="3.30.710.10">
    <property type="entry name" value="Potassium Channel Kv1.1, Chain A"/>
    <property type="match status" value="1"/>
</dbReference>
<comment type="similarity">
    <text evidence="2">Belongs to the SKP1 family.</text>
</comment>
<feature type="compositionally biased region" description="Polar residues" evidence="4">
    <location>
        <begin position="347"/>
        <end position="359"/>
    </location>
</feature>
<evidence type="ECO:0000313" key="7">
    <source>
        <dbReference type="Proteomes" id="UP001497522"/>
    </source>
</evidence>
<sequence length="395" mass="44698">MQRGQALQSLIHLETVDGDINEVEREVALLSPLVQREVKLHGRGSSRDFPVVLPKQVSPGALKLILDYCRFHGVPGRSDKERKVFDERFVRLDTRRLCELTSAADSMDMKPLGDLTSRALARMIEGKTPEQIREIFHLPDDLTEEEKLEPVKITTDDPRIRLLNRLYARKRKELQEKKLLKSGLMESGQRQVRDERSVEDLVSFIDGNNKNNRLGKGKRNKNRRKKETTEENTMSRPQANASMTAATVNVTLGKEKAVQLSTMGRMASRIGSGGLENSSSRIPSRDHDNKVFEDAEFDDDDDFDPALKEIVDKEVEDFARRLNSNWLKHTEDILTLADSTQEHRISEPSSVASSATGSNVRDRGSAFYEKGHMGNGHSVFSIPKDKKQIIPQQAR</sequence>
<evidence type="ECO:0000256" key="4">
    <source>
        <dbReference type="SAM" id="MobiDB-lite"/>
    </source>
</evidence>
<dbReference type="InterPro" id="IPR016072">
    <property type="entry name" value="Skp1_comp_dimer"/>
</dbReference>
<name>A0ABP1BK75_9BRYO</name>
<dbReference type="PANTHER" id="PTHR11165">
    <property type="entry name" value="SKP1"/>
    <property type="match status" value="1"/>
</dbReference>
<feature type="compositionally biased region" description="Basic residues" evidence="4">
    <location>
        <begin position="213"/>
        <end position="226"/>
    </location>
</feature>
<feature type="compositionally biased region" description="Basic and acidic residues" evidence="4">
    <location>
        <begin position="360"/>
        <end position="372"/>
    </location>
</feature>
<feature type="domain" description="SKP1 component dimerisation" evidence="5">
    <location>
        <begin position="110"/>
        <end position="147"/>
    </location>
</feature>
<dbReference type="Proteomes" id="UP001497522">
    <property type="component" value="Chromosome 5"/>
</dbReference>
<proteinExistence type="inferred from homology"/>
<evidence type="ECO:0000313" key="6">
    <source>
        <dbReference type="EMBL" id="CAK9876026.1"/>
    </source>
</evidence>
<evidence type="ECO:0000256" key="2">
    <source>
        <dbReference type="ARBA" id="ARBA00009993"/>
    </source>
</evidence>
<keyword evidence="7" id="KW-1185">Reference proteome</keyword>
<dbReference type="EMBL" id="OZ023706">
    <property type="protein sequence ID" value="CAK9876026.1"/>
    <property type="molecule type" value="Genomic_DNA"/>
</dbReference>
<dbReference type="SMART" id="SM00512">
    <property type="entry name" value="Skp1"/>
    <property type="match status" value="1"/>
</dbReference>
<protein>
    <recommendedName>
        <fullName evidence="5">SKP1 component dimerisation domain-containing protein</fullName>
    </recommendedName>
</protein>
<evidence type="ECO:0000256" key="1">
    <source>
        <dbReference type="ARBA" id="ARBA00004906"/>
    </source>
</evidence>
<gene>
    <name evidence="6" type="ORF">CSSPJE1EN2_LOCUS18248</name>
</gene>
<feature type="region of interest" description="Disordered" evidence="4">
    <location>
        <begin position="344"/>
        <end position="395"/>
    </location>
</feature>
<dbReference type="InterPro" id="IPR016897">
    <property type="entry name" value="SKP1"/>
</dbReference>
<evidence type="ECO:0000259" key="5">
    <source>
        <dbReference type="Pfam" id="PF01466"/>
    </source>
</evidence>
<accession>A0ABP1BK75</accession>
<dbReference type="Pfam" id="PF01466">
    <property type="entry name" value="Skp1"/>
    <property type="match status" value="1"/>
</dbReference>
<dbReference type="InterPro" id="IPR011333">
    <property type="entry name" value="SKP1/BTB/POZ_sf"/>
</dbReference>
<dbReference type="InterPro" id="IPR036296">
    <property type="entry name" value="SKP1-like_dim_sf"/>
</dbReference>
<organism evidence="6 7">
    <name type="scientific">Sphagnum jensenii</name>
    <dbReference type="NCBI Taxonomy" id="128206"/>
    <lineage>
        <taxon>Eukaryota</taxon>
        <taxon>Viridiplantae</taxon>
        <taxon>Streptophyta</taxon>
        <taxon>Embryophyta</taxon>
        <taxon>Bryophyta</taxon>
        <taxon>Sphagnophytina</taxon>
        <taxon>Sphagnopsida</taxon>
        <taxon>Sphagnales</taxon>
        <taxon>Sphagnaceae</taxon>
        <taxon>Sphagnum</taxon>
    </lineage>
</organism>
<evidence type="ECO:0000256" key="3">
    <source>
        <dbReference type="ARBA" id="ARBA00022786"/>
    </source>
</evidence>
<reference evidence="6" key="1">
    <citation type="submission" date="2024-03" db="EMBL/GenBank/DDBJ databases">
        <authorList>
            <consortium name="ELIXIR-Norway"/>
            <consortium name="Elixir Norway"/>
        </authorList>
    </citation>
    <scope>NUCLEOTIDE SEQUENCE</scope>
</reference>
<keyword evidence="3" id="KW-0833">Ubl conjugation pathway</keyword>
<comment type="pathway">
    <text evidence="1">Protein modification; protein ubiquitination.</text>
</comment>
<dbReference type="SUPFAM" id="SSF54695">
    <property type="entry name" value="POZ domain"/>
    <property type="match status" value="1"/>
</dbReference>
<dbReference type="InterPro" id="IPR001232">
    <property type="entry name" value="SKP1-like"/>
</dbReference>
<dbReference type="SUPFAM" id="SSF81382">
    <property type="entry name" value="Skp1 dimerisation domain-like"/>
    <property type="match status" value="1"/>
</dbReference>